<protein>
    <submittedName>
        <fullName evidence="1">Uncharacterized protein</fullName>
    </submittedName>
</protein>
<dbReference type="RefSeq" id="WP_005742871.1">
    <property type="nucleotide sequence ID" value="NZ_CP031226.1"/>
</dbReference>
<gene>
    <name evidence="1" type="ORF">PLA107_033045</name>
</gene>
<reference evidence="1 2" key="1">
    <citation type="journal article" date="2011" name="PLoS Pathog.">
        <title>Dynamic evolution of pathogenicity revealed by sequencing and comparative genomics of 19 Pseudomonas syringae isolates.</title>
        <authorList>
            <person name="Baltrus D.A."/>
            <person name="Nishimura M.T."/>
            <person name="Romanchuk A."/>
            <person name="Chang J.H."/>
            <person name="Mukhtar M.S."/>
            <person name="Cherkis K."/>
            <person name="Roach J."/>
            <person name="Grant S.R."/>
            <person name="Jones C.D."/>
            <person name="Dangl J.L."/>
        </authorList>
    </citation>
    <scope>NUCLEOTIDE SEQUENCE [LARGE SCALE GENOMIC DNA]</scope>
    <source>
        <strain evidence="1 2">M301315</strain>
    </source>
</reference>
<accession>A0AAD0VA59</accession>
<dbReference type="AlphaFoldDB" id="A0AAD0VA59"/>
<evidence type="ECO:0000313" key="2">
    <source>
        <dbReference type="Proteomes" id="UP000006426"/>
    </source>
</evidence>
<evidence type="ECO:0000313" key="1">
    <source>
        <dbReference type="EMBL" id="AXH60054.1"/>
    </source>
</evidence>
<sequence>MTTFTPFTQTRKALIVDLKAMLTDPENLRIPRNQYGNKLPRLFFKDYAVYAVLRGADWKKTSHLEDGANAREILEGLQRSLKAALTKQEVKVPHDWARYVKDASVLVEVEQLVAAALAS</sequence>
<proteinExistence type="predicted"/>
<organism evidence="1 2">
    <name type="scientific">Pseudomonas amygdali pv. lachrymans str. M301315</name>
    <dbReference type="NCBI Taxonomy" id="629260"/>
    <lineage>
        <taxon>Bacteria</taxon>
        <taxon>Pseudomonadati</taxon>
        <taxon>Pseudomonadota</taxon>
        <taxon>Gammaproteobacteria</taxon>
        <taxon>Pseudomonadales</taxon>
        <taxon>Pseudomonadaceae</taxon>
        <taxon>Pseudomonas</taxon>
        <taxon>Pseudomonas amygdali</taxon>
    </lineage>
</organism>
<geneLocation type="plasmid" evidence="2">
    <name>pmppla107</name>
</geneLocation>
<keyword evidence="1" id="KW-0614">Plasmid</keyword>
<dbReference type="Proteomes" id="UP000006426">
    <property type="component" value="Plasmid pmppla107"/>
</dbReference>
<name>A0AAD0VA59_PSEAV</name>
<dbReference type="EMBL" id="CP031226">
    <property type="protein sequence ID" value="AXH60054.1"/>
    <property type="molecule type" value="Genomic_DNA"/>
</dbReference>
<dbReference type="GeneID" id="39473899"/>